<feature type="region of interest" description="Disordered" evidence="7">
    <location>
        <begin position="141"/>
        <end position="203"/>
    </location>
</feature>
<sequence>MGKGKRSAGRSRAPDKPGGQQGIQGTASGAAAASGMPPMDASAWDSAGAGDPGGGEALISPGVDDPDGGGAALADAFTGGAFPDDGDEEAKQVEQKAPSQAQQKEEASLGDLFAQLEASLLKSQQASLASLTASVAKELKKQEAKIAALSSQLQSQRSDVEEHAETPAAPRRPAPPAPEATEVQRSKEEAPRVGNSEEAGGLLAKSPTTAFAESLQATGPAGTGRASHALIVQGPEMPRLQEGFSDKGLAKWCQKYVEHAHECKLLGAEVQPPEYGLSAEVISDLTARIRICGRLQNPEGELARLRPRDLRVHHVEQYLLINERRTVDALSFRNVVDTVLAKAQKVMKRQEDRPSAKVERLCAEISKAAREEGFVDDIDFLDQLGSSSQVARRLASGLITVFKPEKLQVAVNVHFEQVDQFSAQEVLDFAYEQARKYFDQMERWKVEEKQPNGSKNGRPTTDAASNQENGNGKKRGSNGGGRENSGDQGNGSSRELPVVKNNGVKCVNCSGDHPFLRYNKEHDTEGGAKFVRNCPKPAKKEELKNLKDKFHEERKKAAATKQGGSGSSRNGKSQGMNRHVDATREAASGEDGEQWEIIPAHLFTNNASPSTHSADLAHVIWENCVADSGASMSFMSHAVLEQLDAQLGKQVRVEPEGTDPSKITTAGGIEYAVEHKVILEVAFDTGLALSCARVPFLVPERRYESETLLFGQDFLLACGVPAIWRQVQQRLQNKHLDVLTGELRDCDTTVSNRGSRKPTEKSTGPSPERIAFARQVRPAQEVQPQHDEDASAEIVAHPLGAKLLLREDSLTEGNLEMEQIAAPFNPVEHDEEALMAALRDVVTAARGEGLPDEYAVKLWKVLTQHRDAFALGFSPGQQPWDIEPWVDPISIEGMRAEALRKFDVHRRYTDDAKRAMKEILDELLAIGKIVPFAEFKRGEQDPIALAPAIMVPKTAPGPDGKRKWRLAWDFRAVNALIRYVPAPIEPVQDVLQRLVCGNPQFFMLADVYRGFWQAPAADSSAALYTLVTPFGNFVSRSVCQGTVNAMTAFIMGIRQTFEGLLHPQGPLVDYVDDLGAGFSTLEAWLEGVHNFLERCVQHKLLLSPKKFKAFAKSIEFLGHQITPGGGLAAKPERLEFLLALNPPRTVADIASVVGIVQYIRFHLKDVHHYLQPLLDLKNALLKNSKRKDKRAMERLSLEGSWNEEHDRAWGDLKRCIGDAIELSFLHQDEELCVFSDASRLGYSFFAAACAPEEMCKAPEDRAYKPLAWYGGRFSDQQVRAWTIPRKELYAVDLALQKFAHMVYAARNVHVYTDHANLIYVIGQLHAGSGSRVMLDAMHRLAVRISQWPAHVHHFAGIHNLHGDFGSRDADRAGFPEARVAQVCAVLASSATQPDEEDDPDADDDAITHVLGDHSYTYSNGFRPAILDPSNILPEGSRRSRRSRRTHAPAAGGENQSQSTTPGVTGPTATDADKPEEEPADMPDNAATPADDPPASQLAIVGADVRAYEKARCAALKDGEFVFPSLKVIQESQTRACASPGPATDEELWLHMPQELPRQDKIEVKENGALRVNKQKTRVKDGTIEVATQKGWRVWLPANDIELHARVIIAAHCGMFGHQGSDATWKTVRSTFYLKKGPDFVAHLVSNCLNCKSIHTKALMPKELGQTLHPRQPGQAIAVDFHTVFTKHAVERGRVAGDDVAHPYLLIIIDLMSGFTKPYPCRQPTSAEAARAVMDYAGTMGLPEWILSDRGSHFLSALFKELTAALGMDHLVAAPRAPWSNGCCERVGSTLKDALAALCSEFRINYSEYTRVLPLVTLFLNSRKLERLNGESPFFLQTGIEPRSPLTAAIPGQGAGTAVTARDLSDAVKKRLEDLGDAIQARRDAAHQKQAEVREFARQRHNDKVHHPAHQIEVGDYVLCRRRARGGAEMTFRWTGPHQVIELEGMHLYKVRHVLTGKSFDVHAQHIVFYADALLNVTEEMRRQAAFDIFAYTVEALGDVRPSDADGTFEMMVYYAGLERTDPTNGFEPVRLLYQSVPRLVRRRLRQLRQEPGGEELVRDIIAEVDPEMRVA</sequence>
<feature type="compositionally biased region" description="Polar residues" evidence="7">
    <location>
        <begin position="567"/>
        <end position="576"/>
    </location>
</feature>
<proteinExistence type="predicted"/>
<dbReference type="PANTHER" id="PTHR37984">
    <property type="entry name" value="PROTEIN CBG26694"/>
    <property type="match status" value="1"/>
</dbReference>
<feature type="compositionally biased region" description="Low complexity" evidence="7">
    <location>
        <begin position="147"/>
        <end position="156"/>
    </location>
</feature>
<dbReference type="InterPro" id="IPR043502">
    <property type="entry name" value="DNA/RNA_pol_sf"/>
</dbReference>
<comment type="caution">
    <text evidence="9">The sequence shown here is derived from an EMBL/GenBank/DDBJ whole genome shotgun (WGS) entry which is preliminary data.</text>
</comment>
<feature type="domain" description="Integrase catalytic" evidence="8">
    <location>
        <begin position="1668"/>
        <end position="1840"/>
    </location>
</feature>
<feature type="region of interest" description="Disordered" evidence="7">
    <location>
        <begin position="447"/>
        <end position="498"/>
    </location>
</feature>
<dbReference type="Gene3D" id="3.30.420.10">
    <property type="entry name" value="Ribonuclease H-like superfamily/Ribonuclease H"/>
    <property type="match status" value="1"/>
</dbReference>
<feature type="region of interest" description="Disordered" evidence="7">
    <location>
        <begin position="1426"/>
        <end position="1494"/>
    </location>
</feature>
<evidence type="ECO:0000256" key="6">
    <source>
        <dbReference type="ARBA" id="ARBA00022918"/>
    </source>
</evidence>
<dbReference type="PANTHER" id="PTHR37984:SF5">
    <property type="entry name" value="PROTEIN NYNRIN-LIKE"/>
    <property type="match status" value="1"/>
</dbReference>
<evidence type="ECO:0000313" key="9">
    <source>
        <dbReference type="EMBL" id="CAK9005767.1"/>
    </source>
</evidence>
<evidence type="ECO:0000313" key="10">
    <source>
        <dbReference type="Proteomes" id="UP001642464"/>
    </source>
</evidence>
<dbReference type="InterPro" id="IPR012337">
    <property type="entry name" value="RNaseH-like_sf"/>
</dbReference>
<dbReference type="InterPro" id="IPR043128">
    <property type="entry name" value="Rev_trsase/Diguanyl_cyclase"/>
</dbReference>
<dbReference type="CDD" id="cd01647">
    <property type="entry name" value="RT_LTR"/>
    <property type="match status" value="1"/>
</dbReference>
<feature type="compositionally biased region" description="Low complexity" evidence="7">
    <location>
        <begin position="72"/>
        <end position="81"/>
    </location>
</feature>
<feature type="compositionally biased region" description="Low complexity" evidence="7">
    <location>
        <begin position="23"/>
        <end position="49"/>
    </location>
</feature>
<feature type="region of interest" description="Disordered" evidence="7">
    <location>
        <begin position="1"/>
        <end position="108"/>
    </location>
</feature>
<evidence type="ECO:0000256" key="1">
    <source>
        <dbReference type="ARBA" id="ARBA00022679"/>
    </source>
</evidence>
<feature type="compositionally biased region" description="Low complexity" evidence="7">
    <location>
        <begin position="1481"/>
        <end position="1494"/>
    </location>
</feature>
<feature type="compositionally biased region" description="Basic and acidic residues" evidence="7">
    <location>
        <begin position="182"/>
        <end position="191"/>
    </location>
</feature>
<evidence type="ECO:0000256" key="7">
    <source>
        <dbReference type="SAM" id="MobiDB-lite"/>
    </source>
</evidence>
<dbReference type="Gene3D" id="1.10.340.70">
    <property type="match status" value="1"/>
</dbReference>
<dbReference type="InterPro" id="IPR001584">
    <property type="entry name" value="Integrase_cat-core"/>
</dbReference>
<organism evidence="9 10">
    <name type="scientific">Durusdinium trenchii</name>
    <dbReference type="NCBI Taxonomy" id="1381693"/>
    <lineage>
        <taxon>Eukaryota</taxon>
        <taxon>Sar</taxon>
        <taxon>Alveolata</taxon>
        <taxon>Dinophyceae</taxon>
        <taxon>Suessiales</taxon>
        <taxon>Symbiodiniaceae</taxon>
        <taxon>Durusdinium</taxon>
    </lineage>
</organism>
<dbReference type="Gene3D" id="3.10.10.10">
    <property type="entry name" value="HIV Type 1 Reverse Transcriptase, subunit A, domain 1"/>
    <property type="match status" value="1"/>
</dbReference>
<dbReference type="EMBL" id="CAXAMM010005023">
    <property type="protein sequence ID" value="CAK9005767.1"/>
    <property type="molecule type" value="Genomic_DNA"/>
</dbReference>
<dbReference type="InterPro" id="IPR041588">
    <property type="entry name" value="Integrase_H2C2"/>
</dbReference>
<dbReference type="InterPro" id="IPR000477">
    <property type="entry name" value="RT_dom"/>
</dbReference>
<dbReference type="Pfam" id="PF17921">
    <property type="entry name" value="Integrase_H2C2"/>
    <property type="match status" value="1"/>
</dbReference>
<dbReference type="InterPro" id="IPR041373">
    <property type="entry name" value="RT_RNaseH"/>
</dbReference>
<keyword evidence="5" id="KW-0378">Hydrolase</keyword>
<evidence type="ECO:0000256" key="2">
    <source>
        <dbReference type="ARBA" id="ARBA00022695"/>
    </source>
</evidence>
<keyword evidence="10" id="KW-1185">Reference proteome</keyword>
<dbReference type="InterPro" id="IPR050951">
    <property type="entry name" value="Retrovirus_Pol_polyprotein"/>
</dbReference>
<dbReference type="SUPFAM" id="SSF53098">
    <property type="entry name" value="Ribonuclease H-like"/>
    <property type="match status" value="1"/>
</dbReference>
<protein>
    <submittedName>
        <fullName evidence="9">Retrovirus-related Pol polyprotein from transposon 412</fullName>
    </submittedName>
</protein>
<evidence type="ECO:0000256" key="3">
    <source>
        <dbReference type="ARBA" id="ARBA00022722"/>
    </source>
</evidence>
<dbReference type="Proteomes" id="UP001642464">
    <property type="component" value="Unassembled WGS sequence"/>
</dbReference>
<feature type="region of interest" description="Disordered" evidence="7">
    <location>
        <begin position="553"/>
        <end position="591"/>
    </location>
</feature>
<name>A0ABP0IUK5_9DINO</name>
<dbReference type="InterPro" id="IPR036397">
    <property type="entry name" value="RNaseH_sf"/>
</dbReference>
<keyword evidence="3" id="KW-0540">Nuclease</keyword>
<accession>A0ABP0IUK5</accession>
<keyword evidence="1" id="KW-0808">Transferase</keyword>
<reference evidence="9 10" key="1">
    <citation type="submission" date="2024-02" db="EMBL/GenBank/DDBJ databases">
        <authorList>
            <person name="Chen Y."/>
            <person name="Shah S."/>
            <person name="Dougan E. K."/>
            <person name="Thang M."/>
            <person name="Chan C."/>
        </authorList>
    </citation>
    <scope>NUCLEOTIDE SEQUENCE [LARGE SCALE GENOMIC DNA]</scope>
</reference>
<feature type="compositionally biased region" description="Polar residues" evidence="7">
    <location>
        <begin position="451"/>
        <end position="467"/>
    </location>
</feature>
<keyword evidence="6" id="KW-0695">RNA-directed DNA polymerase</keyword>
<dbReference type="PROSITE" id="PS50994">
    <property type="entry name" value="INTEGRASE"/>
    <property type="match status" value="1"/>
</dbReference>
<keyword evidence="2" id="KW-0548">Nucleotidyltransferase</keyword>
<gene>
    <name evidence="9" type="ORF">SCF082_LOCUS8736</name>
</gene>
<dbReference type="Pfam" id="PF17917">
    <property type="entry name" value="RT_RNaseH"/>
    <property type="match status" value="1"/>
</dbReference>
<evidence type="ECO:0000256" key="4">
    <source>
        <dbReference type="ARBA" id="ARBA00022759"/>
    </source>
</evidence>
<keyword evidence="4" id="KW-0255">Endonuclease</keyword>
<evidence type="ECO:0000256" key="5">
    <source>
        <dbReference type="ARBA" id="ARBA00022801"/>
    </source>
</evidence>
<evidence type="ECO:0000259" key="8">
    <source>
        <dbReference type="PROSITE" id="PS50994"/>
    </source>
</evidence>
<feature type="compositionally biased region" description="Polar residues" evidence="7">
    <location>
        <begin position="1453"/>
        <end position="1462"/>
    </location>
</feature>
<dbReference type="Gene3D" id="3.30.70.270">
    <property type="match status" value="2"/>
</dbReference>
<feature type="region of interest" description="Disordered" evidence="7">
    <location>
        <begin position="747"/>
        <end position="769"/>
    </location>
</feature>
<dbReference type="Pfam" id="PF00078">
    <property type="entry name" value="RVT_1"/>
    <property type="match status" value="1"/>
</dbReference>
<dbReference type="SUPFAM" id="SSF56672">
    <property type="entry name" value="DNA/RNA polymerases"/>
    <property type="match status" value="1"/>
</dbReference>